<dbReference type="Proteomes" id="UP001176883">
    <property type="component" value="Unassembled WGS sequence"/>
</dbReference>
<sequence length="364" mass="42311">MIHVLWLAPTFNHYKARFLNYLANVKEIKLTVLSGTGREGMGDKEIDTSYHFNQIRLNINKQNFGKSALVRKSLKGCFKNYDWVLIPTEKKNLLLFIYALYLRIRHRETKLFTYTHPISKSGKRKTTFLDWFITKFYYKQLNRVIFYTEQSCQWAIEKKLIDSKKAYWANNTIDTLEVKKYYSFELPLLKTPAILFIGRLIPSKRLHDLIRYYKVLKTHLPNLKLDIIGDGPELSTLISAIKEDKNITHHGAVVDEVEISKIMKTCSIVFVPGLSGLSINHAFTYSRPYITLEADKHGPEINYLEHGKNGYILSGTFHENTTKLLELLTSKALLTTFCQNAKVKGEELSIEHWVQQITFSLLHE</sequence>
<dbReference type="EC" id="2.4.-.-" evidence="2"/>
<proteinExistence type="predicted"/>
<dbReference type="PANTHER" id="PTHR45947">
    <property type="entry name" value="SULFOQUINOVOSYL TRANSFERASE SQD2"/>
    <property type="match status" value="1"/>
</dbReference>
<dbReference type="GO" id="GO:0016757">
    <property type="term" value="F:glycosyltransferase activity"/>
    <property type="evidence" value="ECO:0007669"/>
    <property type="project" value="UniProtKB-KW"/>
</dbReference>
<protein>
    <submittedName>
        <fullName evidence="2">Glycosyltransferase family 4 protein</fullName>
        <ecNumber evidence="2">2.4.-.-</ecNumber>
    </submittedName>
</protein>
<accession>A0ABT8W705</accession>
<keyword evidence="2" id="KW-0328">Glycosyltransferase</keyword>
<dbReference type="InterPro" id="IPR050194">
    <property type="entry name" value="Glycosyltransferase_grp1"/>
</dbReference>
<dbReference type="SUPFAM" id="SSF53756">
    <property type="entry name" value="UDP-Glycosyltransferase/glycogen phosphorylase"/>
    <property type="match status" value="1"/>
</dbReference>
<dbReference type="EMBL" id="JAUOEK010000056">
    <property type="protein sequence ID" value="MDO5968905.1"/>
    <property type="molecule type" value="Genomic_DNA"/>
</dbReference>
<gene>
    <name evidence="2" type="ORF">Q4Q35_03720</name>
</gene>
<dbReference type="PANTHER" id="PTHR45947:SF3">
    <property type="entry name" value="SULFOQUINOVOSYL TRANSFERASE SQD2"/>
    <property type="match status" value="1"/>
</dbReference>
<dbReference type="Gene3D" id="3.40.50.2000">
    <property type="entry name" value="Glycogen Phosphorylase B"/>
    <property type="match status" value="2"/>
</dbReference>
<dbReference type="CDD" id="cd03801">
    <property type="entry name" value="GT4_PimA-like"/>
    <property type="match status" value="1"/>
</dbReference>
<feature type="domain" description="Glycosyl transferase family 1" evidence="1">
    <location>
        <begin position="190"/>
        <end position="340"/>
    </location>
</feature>
<evidence type="ECO:0000259" key="1">
    <source>
        <dbReference type="Pfam" id="PF00534"/>
    </source>
</evidence>
<dbReference type="InterPro" id="IPR001296">
    <property type="entry name" value="Glyco_trans_1"/>
</dbReference>
<comment type="caution">
    <text evidence="2">The sequence shown here is derived from an EMBL/GenBank/DDBJ whole genome shotgun (WGS) entry which is preliminary data.</text>
</comment>
<name>A0ABT8W705_9FLAO</name>
<keyword evidence="3" id="KW-1185">Reference proteome</keyword>
<dbReference type="Pfam" id="PF00534">
    <property type="entry name" value="Glycos_transf_1"/>
    <property type="match status" value="1"/>
</dbReference>
<reference evidence="2" key="1">
    <citation type="submission" date="2023-07" db="EMBL/GenBank/DDBJ databases">
        <title>Two novel species in the genus Flavivirga.</title>
        <authorList>
            <person name="Kwon K."/>
        </authorList>
    </citation>
    <scope>NUCLEOTIDE SEQUENCE</scope>
    <source>
        <strain evidence="2">KCTC 52353</strain>
    </source>
</reference>
<keyword evidence="2" id="KW-0808">Transferase</keyword>
<evidence type="ECO:0000313" key="2">
    <source>
        <dbReference type="EMBL" id="MDO5968905.1"/>
    </source>
</evidence>
<dbReference type="RefSeq" id="WP_303276589.1">
    <property type="nucleotide sequence ID" value="NZ_JAUOEK010000056.1"/>
</dbReference>
<evidence type="ECO:0000313" key="3">
    <source>
        <dbReference type="Proteomes" id="UP001176883"/>
    </source>
</evidence>
<organism evidence="2 3">
    <name type="scientific">Flavivirga aquimarina</name>
    <dbReference type="NCBI Taxonomy" id="2027862"/>
    <lineage>
        <taxon>Bacteria</taxon>
        <taxon>Pseudomonadati</taxon>
        <taxon>Bacteroidota</taxon>
        <taxon>Flavobacteriia</taxon>
        <taxon>Flavobacteriales</taxon>
        <taxon>Flavobacteriaceae</taxon>
        <taxon>Flavivirga</taxon>
    </lineage>
</organism>